<gene>
    <name evidence="2" type="ordered locus">Trad_1864</name>
</gene>
<organism evidence="2 3">
    <name type="scientific">Truepera radiovictrix (strain DSM 17093 / CIP 108686 / LMG 22925 / RQ-24)</name>
    <dbReference type="NCBI Taxonomy" id="649638"/>
    <lineage>
        <taxon>Bacteria</taxon>
        <taxon>Thermotogati</taxon>
        <taxon>Deinococcota</taxon>
        <taxon>Deinococci</taxon>
        <taxon>Trueperales</taxon>
        <taxon>Trueperaceae</taxon>
        <taxon>Truepera</taxon>
    </lineage>
</organism>
<dbReference type="eggNOG" id="COG1708">
    <property type="taxonomic scope" value="Bacteria"/>
</dbReference>
<dbReference type="SUPFAM" id="SSF81301">
    <property type="entry name" value="Nucleotidyltransferase"/>
    <property type="match status" value="1"/>
</dbReference>
<accession>D7CQJ6</accession>
<evidence type="ECO:0000259" key="1">
    <source>
        <dbReference type="Pfam" id="PF18765"/>
    </source>
</evidence>
<dbReference type="CDD" id="cd05403">
    <property type="entry name" value="NT_KNTase_like"/>
    <property type="match status" value="1"/>
</dbReference>
<dbReference type="EMBL" id="CP002049">
    <property type="protein sequence ID" value="ADI14980.1"/>
    <property type="molecule type" value="Genomic_DNA"/>
</dbReference>
<sequence length="109" mass="11726">MRASEGGIAADLERVRRIILAGLAGCPARVYLFGSRASGQARSASDIDVAVWPLAPLPEGTLAAIREALEETTIPYTIDLVDLRDADASFRARVIAEGVPWHEPSRRGE</sequence>
<evidence type="ECO:0000313" key="2">
    <source>
        <dbReference type="EMBL" id="ADI14980.1"/>
    </source>
</evidence>
<dbReference type="Gene3D" id="3.30.460.10">
    <property type="entry name" value="Beta Polymerase, domain 2"/>
    <property type="match status" value="1"/>
</dbReference>
<dbReference type="AlphaFoldDB" id="D7CQJ6"/>
<dbReference type="STRING" id="649638.Trad_1864"/>
<feature type="domain" description="Polymerase beta nucleotidyltransferase" evidence="1">
    <location>
        <begin position="29"/>
        <end position="99"/>
    </location>
</feature>
<dbReference type="HOGENOM" id="CLU_130257_5_2_0"/>
<protein>
    <submittedName>
        <fullName evidence="2">DNA polymerase beta domain protein region</fullName>
    </submittedName>
</protein>
<dbReference type="InterPro" id="IPR043519">
    <property type="entry name" value="NT_sf"/>
</dbReference>
<dbReference type="KEGG" id="tra:Trad_1864"/>
<dbReference type="PANTHER" id="PTHR43852:SF2">
    <property type="entry name" value="PROTEIN ADENYLYLTRANSFERASE MNTA"/>
    <property type="match status" value="1"/>
</dbReference>
<reference evidence="2 3" key="2">
    <citation type="journal article" date="2011" name="Stand. Genomic Sci.">
        <title>Complete genome sequence of Truepera radiovictrix type strain (RQ-24).</title>
        <authorList>
            <person name="Ivanova N."/>
            <person name="Rohde C."/>
            <person name="Munk C."/>
            <person name="Nolan M."/>
            <person name="Lucas S."/>
            <person name="Del Rio T.G."/>
            <person name="Tice H."/>
            <person name="Deshpande S."/>
            <person name="Cheng J.F."/>
            <person name="Tapia R."/>
            <person name="Han C."/>
            <person name="Goodwin L."/>
            <person name="Pitluck S."/>
            <person name="Liolios K."/>
            <person name="Mavromatis K."/>
            <person name="Mikhailova N."/>
            <person name="Pati A."/>
            <person name="Chen A."/>
            <person name="Palaniappan K."/>
            <person name="Land M."/>
            <person name="Hauser L."/>
            <person name="Chang Y.J."/>
            <person name="Jeffries C.D."/>
            <person name="Brambilla E."/>
            <person name="Rohde M."/>
            <person name="Goker M."/>
            <person name="Tindall B.J."/>
            <person name="Woyke T."/>
            <person name="Bristow J."/>
            <person name="Eisen J.A."/>
            <person name="Markowitz V."/>
            <person name="Hugenholtz P."/>
            <person name="Kyrpides N.C."/>
            <person name="Klenk H.P."/>
            <person name="Lapidus A."/>
        </authorList>
    </citation>
    <scope>NUCLEOTIDE SEQUENCE [LARGE SCALE GENOMIC DNA]</scope>
    <source>
        <strain evidence="3">DSM 17093 / CIP 108686 / LMG 22925 / RQ-24</strain>
    </source>
</reference>
<dbReference type="InterPro" id="IPR041633">
    <property type="entry name" value="Polbeta"/>
</dbReference>
<reference evidence="3" key="1">
    <citation type="submission" date="2010-05" db="EMBL/GenBank/DDBJ databases">
        <title>The complete genome of Truepera radiovictris DSM 17093.</title>
        <authorList>
            <consortium name="US DOE Joint Genome Institute (JGI-PGF)"/>
            <person name="Lucas S."/>
            <person name="Copeland A."/>
            <person name="Lapidus A."/>
            <person name="Glavina del Rio T."/>
            <person name="Dalin E."/>
            <person name="Tice H."/>
            <person name="Bruce D."/>
            <person name="Goodwin L."/>
            <person name="Pitluck S."/>
            <person name="Kyrpides N."/>
            <person name="Mavromatis K."/>
            <person name="Ovchinnikova G."/>
            <person name="Munk A.C."/>
            <person name="Detter J.C."/>
            <person name="Han C."/>
            <person name="Tapia R."/>
            <person name="Land M."/>
            <person name="Hauser L."/>
            <person name="Markowitz V."/>
            <person name="Cheng J.-F."/>
            <person name="Hugenholtz P."/>
            <person name="Woyke T."/>
            <person name="Wu D."/>
            <person name="Tindall B."/>
            <person name="Pomrenke H.G."/>
            <person name="Brambilla E."/>
            <person name="Klenk H.-P."/>
            <person name="Eisen J.A."/>
        </authorList>
    </citation>
    <scope>NUCLEOTIDE SEQUENCE [LARGE SCALE GENOMIC DNA]</scope>
    <source>
        <strain evidence="3">DSM 17093 / CIP 108686 / LMG 22925 / RQ-24</strain>
    </source>
</reference>
<proteinExistence type="predicted"/>
<dbReference type="Pfam" id="PF18765">
    <property type="entry name" value="Polbeta"/>
    <property type="match status" value="1"/>
</dbReference>
<dbReference type="OrthoDB" id="9809668at2"/>
<dbReference type="RefSeq" id="WP_013178346.1">
    <property type="nucleotide sequence ID" value="NC_014221.1"/>
</dbReference>
<dbReference type="Proteomes" id="UP000000379">
    <property type="component" value="Chromosome"/>
</dbReference>
<dbReference type="NCBIfam" id="NF047752">
    <property type="entry name" value="MntA_antitoxin"/>
    <property type="match status" value="1"/>
</dbReference>
<dbReference type="InterPro" id="IPR052930">
    <property type="entry name" value="TA_antitoxin_MntA"/>
</dbReference>
<keyword evidence="3" id="KW-1185">Reference proteome</keyword>
<dbReference type="PANTHER" id="PTHR43852">
    <property type="entry name" value="NUCLEOTIDYLTRANSFERASE"/>
    <property type="match status" value="1"/>
</dbReference>
<name>D7CQJ6_TRURR</name>
<evidence type="ECO:0000313" key="3">
    <source>
        <dbReference type="Proteomes" id="UP000000379"/>
    </source>
</evidence>